<proteinExistence type="predicted"/>
<dbReference type="RefSeq" id="WP_157720263.1">
    <property type="nucleotide sequence ID" value="NZ_LT629749.1"/>
</dbReference>
<name>A0A1H1M8T6_9ACTN</name>
<dbReference type="NCBIfam" id="TIGR03086">
    <property type="entry name" value="TIGR03086 family metal-binding protein"/>
    <property type="match status" value="1"/>
</dbReference>
<dbReference type="GO" id="GO:0046872">
    <property type="term" value="F:metal ion binding"/>
    <property type="evidence" value="ECO:0007669"/>
    <property type="project" value="InterPro"/>
</dbReference>
<feature type="domain" description="Mycothiol-dependent maleylpyruvate isomerase metal-binding" evidence="1">
    <location>
        <begin position="27"/>
        <end position="139"/>
    </location>
</feature>
<dbReference type="STRING" id="546871.SAMN04488543_0573"/>
<dbReference type="SUPFAM" id="SSF109854">
    <property type="entry name" value="DinB/YfiT-like putative metalloenzymes"/>
    <property type="match status" value="1"/>
</dbReference>
<dbReference type="InterPro" id="IPR024344">
    <property type="entry name" value="MDMPI_metal-binding"/>
</dbReference>
<reference evidence="2 3" key="1">
    <citation type="submission" date="2016-10" db="EMBL/GenBank/DDBJ databases">
        <authorList>
            <person name="de Groot N.N."/>
        </authorList>
    </citation>
    <scope>NUCLEOTIDE SEQUENCE [LARGE SCALE GENOMIC DNA]</scope>
    <source>
        <strain evidence="2 3">DSM 21741</strain>
    </source>
</reference>
<dbReference type="InterPro" id="IPR017517">
    <property type="entry name" value="Maleyloyr_isom"/>
</dbReference>
<dbReference type="Proteomes" id="UP000199092">
    <property type="component" value="Chromosome I"/>
</dbReference>
<evidence type="ECO:0000313" key="3">
    <source>
        <dbReference type="Proteomes" id="UP000199092"/>
    </source>
</evidence>
<dbReference type="EMBL" id="LT629749">
    <property type="protein sequence ID" value="SDR82962.1"/>
    <property type="molecule type" value="Genomic_DNA"/>
</dbReference>
<dbReference type="Gene3D" id="1.20.120.450">
    <property type="entry name" value="dinb family like domain"/>
    <property type="match status" value="1"/>
</dbReference>
<dbReference type="NCBIfam" id="TIGR03083">
    <property type="entry name" value="maleylpyruvate isomerase family mycothiol-dependent enzyme"/>
    <property type="match status" value="1"/>
</dbReference>
<dbReference type="Pfam" id="PF11716">
    <property type="entry name" value="MDMPI_N"/>
    <property type="match status" value="1"/>
</dbReference>
<dbReference type="InterPro" id="IPR034660">
    <property type="entry name" value="DinB/YfiT-like"/>
</dbReference>
<dbReference type="InterPro" id="IPR017520">
    <property type="entry name" value="CHP03086"/>
</dbReference>
<accession>A0A1H1M8T6</accession>
<gene>
    <name evidence="2" type="ORF">SAMN04488543_0573</name>
</gene>
<sequence length="203" mass="20790">MTATQIDAPRTADDPRPALARTQAWIVGLLATVTPEQLALPTPCTEFDVAALVRHLYGVADRVEALGHGQPAASVPAFAEALPDDLAAGYRERAARSQAAWADDAALSRVVVAPFGPLPGAQVVGVYVSEQLTHGWDLAVATGRPAEADADLAALAERSIRAVLDPLPRGGPVPFGPAVAPSADAGPTARLAAYLGRSPAPAA</sequence>
<organism evidence="2 3">
    <name type="scientific">Friedmanniella luteola</name>
    <dbReference type="NCBI Taxonomy" id="546871"/>
    <lineage>
        <taxon>Bacteria</taxon>
        <taxon>Bacillati</taxon>
        <taxon>Actinomycetota</taxon>
        <taxon>Actinomycetes</taxon>
        <taxon>Propionibacteriales</taxon>
        <taxon>Nocardioidaceae</taxon>
        <taxon>Friedmanniella</taxon>
    </lineage>
</organism>
<keyword evidence="3" id="KW-1185">Reference proteome</keyword>
<dbReference type="OrthoDB" id="5185819at2"/>
<evidence type="ECO:0000259" key="1">
    <source>
        <dbReference type="Pfam" id="PF11716"/>
    </source>
</evidence>
<evidence type="ECO:0000313" key="2">
    <source>
        <dbReference type="EMBL" id="SDR82962.1"/>
    </source>
</evidence>
<protein>
    <submittedName>
        <fullName evidence="2">TIGR03086 family protein</fullName>
    </submittedName>
</protein>
<dbReference type="AlphaFoldDB" id="A0A1H1M8T6"/>